<reference evidence="12" key="1">
    <citation type="submission" date="2015-08" db="EMBL/GenBank/DDBJ databases">
        <title>Genome sequencing project for genomic taxonomy and phylogenomics of Bacillus-like bacteria.</title>
        <authorList>
            <person name="Liu B."/>
            <person name="Wang J."/>
            <person name="Zhu Y."/>
            <person name="Liu G."/>
            <person name="Chen Q."/>
            <person name="Chen Z."/>
            <person name="Lan J."/>
            <person name="Che J."/>
            <person name="Ge C."/>
            <person name="Shi H."/>
            <person name="Pan Z."/>
            <person name="Liu X."/>
        </authorList>
    </citation>
    <scope>NUCLEOTIDE SEQUENCE [LARGE SCALE GENOMIC DNA]</scope>
    <source>
        <strain evidence="12">FJAT-22460</strain>
    </source>
</reference>
<keyword evidence="7 9" id="KW-1133">Transmembrane helix</keyword>
<dbReference type="Gene3D" id="3.30.450.20">
    <property type="entry name" value="PAS domain"/>
    <property type="match status" value="1"/>
</dbReference>
<dbReference type="InterPro" id="IPR036890">
    <property type="entry name" value="HATPase_C_sf"/>
</dbReference>
<dbReference type="Pfam" id="PF02743">
    <property type="entry name" value="dCache_1"/>
    <property type="match status" value="1"/>
</dbReference>
<comment type="caution">
    <text evidence="11">The sequence shown here is derived from an EMBL/GenBank/DDBJ whole genome shotgun (WGS) entry which is preliminary data.</text>
</comment>
<dbReference type="OrthoDB" id="9809348at2"/>
<evidence type="ECO:0000256" key="7">
    <source>
        <dbReference type="ARBA" id="ARBA00022989"/>
    </source>
</evidence>
<dbReference type="GO" id="GO:0005886">
    <property type="term" value="C:plasma membrane"/>
    <property type="evidence" value="ECO:0007669"/>
    <property type="project" value="UniProtKB-SubCell"/>
</dbReference>
<dbReference type="PROSITE" id="PS50885">
    <property type="entry name" value="HAMP"/>
    <property type="match status" value="1"/>
</dbReference>
<accession>A0A0M1P5T5</accession>
<keyword evidence="12" id="KW-1185">Reference proteome</keyword>
<keyword evidence="4" id="KW-0808">Transferase</keyword>
<protein>
    <recommendedName>
        <fullName evidence="10">HAMP domain-containing protein</fullName>
    </recommendedName>
</protein>
<dbReference type="Pfam" id="PF00672">
    <property type="entry name" value="HAMP"/>
    <property type="match status" value="1"/>
</dbReference>
<dbReference type="PATRIC" id="fig|1705565.3.peg.4283"/>
<feature type="transmembrane region" description="Helical" evidence="9">
    <location>
        <begin position="309"/>
        <end position="328"/>
    </location>
</feature>
<dbReference type="SUPFAM" id="SSF158472">
    <property type="entry name" value="HAMP domain-like"/>
    <property type="match status" value="1"/>
</dbReference>
<feature type="transmembrane region" description="Helical" evidence="9">
    <location>
        <begin position="21"/>
        <end position="40"/>
    </location>
</feature>
<evidence type="ECO:0000313" key="12">
    <source>
        <dbReference type="Proteomes" id="UP000036932"/>
    </source>
</evidence>
<dbReference type="InterPro" id="IPR033479">
    <property type="entry name" value="dCache_1"/>
</dbReference>
<gene>
    <name evidence="11" type="ORF">AM231_11390</name>
</gene>
<dbReference type="InterPro" id="IPR050640">
    <property type="entry name" value="Bact_2-comp_sensor_kinase"/>
</dbReference>
<dbReference type="Proteomes" id="UP000036932">
    <property type="component" value="Unassembled WGS sequence"/>
</dbReference>
<dbReference type="SMART" id="SM00387">
    <property type="entry name" value="HATPase_c"/>
    <property type="match status" value="1"/>
</dbReference>
<feature type="domain" description="HAMP" evidence="10">
    <location>
        <begin position="330"/>
        <end position="382"/>
    </location>
</feature>
<dbReference type="PANTHER" id="PTHR34220:SF7">
    <property type="entry name" value="SENSOR HISTIDINE KINASE YPDA"/>
    <property type="match status" value="1"/>
</dbReference>
<keyword evidence="6" id="KW-0418">Kinase</keyword>
<name>A0A0M1P5T5_9BACL</name>
<evidence type="ECO:0000256" key="5">
    <source>
        <dbReference type="ARBA" id="ARBA00022692"/>
    </source>
</evidence>
<evidence type="ECO:0000256" key="4">
    <source>
        <dbReference type="ARBA" id="ARBA00022679"/>
    </source>
</evidence>
<sequence>MRTRIVHWFRNQRIQTKIIAIYLPLVFIPLLTLGIFSYQINTASSINKTKKNVQDESRLITTRIDTILSNAESFANVSMLELNKEEKLKLKQKGDQLNSDSVDYELLRAIENRLDFAKMIFPEVESALFIDRAENVYSTNSDMQYGTEKGLRSEIYRDVNKSNGKPIWFPMENRDYWVTHTEEPILTIGKKILDTETLEPLGILLVNIKEETLASVYRSIGPLQPNGYYIIDEKGTIISSQDKSEMLQPMEEISRVDVMSQEAMMEEIPGSDGHNILLSSVGFSKMNWKLINEISVRELTRDTRQVSQVILMIGGICLILAVLGAIMLSRSIGNPIMQLSKQMKRIREENIDQPIDVRTNDEIGILGSGLNVMLGRINDLLVKVKDEQKKKREYELALIQNQIKPHFFYNTLDLIYVLCKSGESETAGKATKSLADFYRVALSNGQEIITIREEIRNVNSYLSIQRTRYSDLFDFQIKIQDDMMDYAIPKLTLQPLVENSIYHGLKEKGSFGHIQIEGVKKDDVLELIVRDDGIGFSPNMLKQMDHKRSEERGSFGLSSVDERIKLYYGERYGTRIHSEPGEGSEVIVVIPFTTRGDSQDV</sequence>
<proteinExistence type="predicted"/>
<comment type="subcellular location">
    <subcellularLocation>
        <location evidence="1">Cell membrane</location>
        <topology evidence="1">Multi-pass membrane protein</topology>
    </subcellularLocation>
</comment>
<evidence type="ECO:0000256" key="1">
    <source>
        <dbReference type="ARBA" id="ARBA00004651"/>
    </source>
</evidence>
<dbReference type="PANTHER" id="PTHR34220">
    <property type="entry name" value="SENSOR HISTIDINE KINASE YPDA"/>
    <property type="match status" value="1"/>
</dbReference>
<dbReference type="InterPro" id="IPR003660">
    <property type="entry name" value="HAMP_dom"/>
</dbReference>
<dbReference type="Pfam" id="PF06580">
    <property type="entry name" value="His_kinase"/>
    <property type="match status" value="1"/>
</dbReference>
<dbReference type="AlphaFoldDB" id="A0A0M1P5T5"/>
<evidence type="ECO:0000313" key="11">
    <source>
        <dbReference type="EMBL" id="KOR89675.1"/>
    </source>
</evidence>
<evidence type="ECO:0000259" key="10">
    <source>
        <dbReference type="PROSITE" id="PS50885"/>
    </source>
</evidence>
<dbReference type="Gene3D" id="3.30.565.10">
    <property type="entry name" value="Histidine kinase-like ATPase, C-terminal domain"/>
    <property type="match status" value="1"/>
</dbReference>
<evidence type="ECO:0000256" key="6">
    <source>
        <dbReference type="ARBA" id="ARBA00022777"/>
    </source>
</evidence>
<organism evidence="11 12">
    <name type="scientific">Paenibacillus solani</name>
    <dbReference type="NCBI Taxonomy" id="1705565"/>
    <lineage>
        <taxon>Bacteria</taxon>
        <taxon>Bacillati</taxon>
        <taxon>Bacillota</taxon>
        <taxon>Bacilli</taxon>
        <taxon>Bacillales</taxon>
        <taxon>Paenibacillaceae</taxon>
        <taxon>Paenibacillus</taxon>
    </lineage>
</organism>
<keyword evidence="3" id="KW-0597">Phosphoprotein</keyword>
<keyword evidence="5 9" id="KW-0812">Transmembrane</keyword>
<evidence type="ECO:0000256" key="9">
    <source>
        <dbReference type="SAM" id="Phobius"/>
    </source>
</evidence>
<dbReference type="SMART" id="SM00304">
    <property type="entry name" value="HAMP"/>
    <property type="match status" value="1"/>
</dbReference>
<dbReference type="CDD" id="cd06225">
    <property type="entry name" value="HAMP"/>
    <property type="match status" value="1"/>
</dbReference>
<dbReference type="InterPro" id="IPR003594">
    <property type="entry name" value="HATPase_dom"/>
</dbReference>
<dbReference type="SUPFAM" id="SSF55874">
    <property type="entry name" value="ATPase domain of HSP90 chaperone/DNA topoisomerase II/histidine kinase"/>
    <property type="match status" value="1"/>
</dbReference>
<dbReference type="EMBL" id="LIUT01000001">
    <property type="protein sequence ID" value="KOR89675.1"/>
    <property type="molecule type" value="Genomic_DNA"/>
</dbReference>
<dbReference type="RefSeq" id="WP_054402709.1">
    <property type="nucleotide sequence ID" value="NZ_LIUT01000001.1"/>
</dbReference>
<evidence type="ECO:0000256" key="8">
    <source>
        <dbReference type="ARBA" id="ARBA00023136"/>
    </source>
</evidence>
<keyword evidence="8 9" id="KW-0472">Membrane</keyword>
<dbReference type="Gene3D" id="1.10.8.500">
    <property type="entry name" value="HAMP domain in histidine kinase"/>
    <property type="match status" value="1"/>
</dbReference>
<keyword evidence="2" id="KW-1003">Cell membrane</keyword>
<dbReference type="Pfam" id="PF02518">
    <property type="entry name" value="HATPase_c"/>
    <property type="match status" value="1"/>
</dbReference>
<evidence type="ECO:0000256" key="3">
    <source>
        <dbReference type="ARBA" id="ARBA00022553"/>
    </source>
</evidence>
<dbReference type="GO" id="GO:0000155">
    <property type="term" value="F:phosphorelay sensor kinase activity"/>
    <property type="evidence" value="ECO:0007669"/>
    <property type="project" value="InterPro"/>
</dbReference>
<dbReference type="InterPro" id="IPR010559">
    <property type="entry name" value="Sig_transdc_His_kin_internal"/>
</dbReference>
<evidence type="ECO:0000256" key="2">
    <source>
        <dbReference type="ARBA" id="ARBA00022475"/>
    </source>
</evidence>